<dbReference type="EMBL" id="JXTC01000144">
    <property type="protein sequence ID" value="PON85704.1"/>
    <property type="molecule type" value="Genomic_DNA"/>
</dbReference>
<dbReference type="InParanoid" id="A0A2P5EJJ2"/>
<evidence type="ECO:0000313" key="2">
    <source>
        <dbReference type="EMBL" id="PON85704.1"/>
    </source>
</evidence>
<keyword evidence="3" id="KW-1185">Reference proteome</keyword>
<keyword evidence="1" id="KW-0472">Membrane</keyword>
<protein>
    <submittedName>
        <fullName evidence="2">Uncharacterized protein</fullName>
    </submittedName>
</protein>
<feature type="transmembrane region" description="Helical" evidence="1">
    <location>
        <begin position="13"/>
        <end position="33"/>
    </location>
</feature>
<evidence type="ECO:0000256" key="1">
    <source>
        <dbReference type="SAM" id="Phobius"/>
    </source>
</evidence>
<name>A0A2P5EJJ2_TREOI</name>
<gene>
    <name evidence="2" type="ORF">TorRG33x02_185600</name>
</gene>
<proteinExistence type="predicted"/>
<dbReference type="OrthoDB" id="1689158at2759"/>
<keyword evidence="1" id="KW-0812">Transmembrane</keyword>
<dbReference type="AlphaFoldDB" id="A0A2P5EJJ2"/>
<evidence type="ECO:0000313" key="3">
    <source>
        <dbReference type="Proteomes" id="UP000237000"/>
    </source>
</evidence>
<dbReference type="STRING" id="63057.A0A2P5EJJ2"/>
<organism evidence="2 3">
    <name type="scientific">Trema orientale</name>
    <name type="common">Charcoal tree</name>
    <name type="synonym">Celtis orientalis</name>
    <dbReference type="NCBI Taxonomy" id="63057"/>
    <lineage>
        <taxon>Eukaryota</taxon>
        <taxon>Viridiplantae</taxon>
        <taxon>Streptophyta</taxon>
        <taxon>Embryophyta</taxon>
        <taxon>Tracheophyta</taxon>
        <taxon>Spermatophyta</taxon>
        <taxon>Magnoliopsida</taxon>
        <taxon>eudicotyledons</taxon>
        <taxon>Gunneridae</taxon>
        <taxon>Pentapetalae</taxon>
        <taxon>rosids</taxon>
        <taxon>fabids</taxon>
        <taxon>Rosales</taxon>
        <taxon>Cannabaceae</taxon>
        <taxon>Trema</taxon>
    </lineage>
</organism>
<comment type="caution">
    <text evidence="2">The sequence shown here is derived from an EMBL/GenBank/DDBJ whole genome shotgun (WGS) entry which is preliminary data.</text>
</comment>
<sequence>MPAVMPELPFLDLLVSLGLVFTFGNVSLTHRLLAKHSDSFRVTFKGILNRVDPFYYFEPVKTVTELLKSFDFTDRPVKESAYWLLFHRAMDFISYRNY</sequence>
<dbReference type="Proteomes" id="UP000237000">
    <property type="component" value="Unassembled WGS sequence"/>
</dbReference>
<accession>A0A2P5EJJ2</accession>
<keyword evidence="1" id="KW-1133">Transmembrane helix</keyword>
<reference evidence="3" key="1">
    <citation type="submission" date="2016-06" db="EMBL/GenBank/DDBJ databases">
        <title>Parallel loss of symbiosis genes in relatives of nitrogen-fixing non-legume Parasponia.</title>
        <authorList>
            <person name="Van Velzen R."/>
            <person name="Holmer R."/>
            <person name="Bu F."/>
            <person name="Rutten L."/>
            <person name="Van Zeijl A."/>
            <person name="Liu W."/>
            <person name="Santuari L."/>
            <person name="Cao Q."/>
            <person name="Sharma T."/>
            <person name="Shen D."/>
            <person name="Roswanjaya Y."/>
            <person name="Wardhani T."/>
            <person name="Kalhor M.S."/>
            <person name="Jansen J."/>
            <person name="Van den Hoogen J."/>
            <person name="Gungor B."/>
            <person name="Hartog M."/>
            <person name="Hontelez J."/>
            <person name="Verver J."/>
            <person name="Yang W.-C."/>
            <person name="Schijlen E."/>
            <person name="Repin R."/>
            <person name="Schilthuizen M."/>
            <person name="Schranz E."/>
            <person name="Heidstra R."/>
            <person name="Miyata K."/>
            <person name="Fedorova E."/>
            <person name="Kohlen W."/>
            <person name="Bisseling T."/>
            <person name="Smit S."/>
            <person name="Geurts R."/>
        </authorList>
    </citation>
    <scope>NUCLEOTIDE SEQUENCE [LARGE SCALE GENOMIC DNA]</scope>
    <source>
        <strain evidence="3">cv. RG33-2</strain>
    </source>
</reference>